<dbReference type="RefSeq" id="WP_130039033.1">
    <property type="nucleotide sequence ID" value="NZ_JACCEV010000002.1"/>
</dbReference>
<dbReference type="OrthoDB" id="8480752at2"/>
<evidence type="ECO:0000313" key="2">
    <source>
        <dbReference type="EMBL" id="NYT85437.1"/>
    </source>
</evidence>
<gene>
    <name evidence="2" type="ORF">H0A62_07460</name>
</gene>
<keyword evidence="3" id="KW-1185">Reference proteome</keyword>
<dbReference type="AlphaFoldDB" id="A0A853GTE6"/>
<dbReference type="Proteomes" id="UP000554144">
    <property type="component" value="Unassembled WGS sequence"/>
</dbReference>
<accession>A0A853GTE6</accession>
<reference evidence="2 3" key="1">
    <citation type="submission" date="2020-07" db="EMBL/GenBank/DDBJ databases">
        <title>Taxonomic revisions and descriptions of new bacterial species based on genomic comparisons in the high-G+C-content subgroup of the family Alcaligenaceae.</title>
        <authorList>
            <person name="Szabo A."/>
            <person name="Felfoldi T."/>
        </authorList>
    </citation>
    <scope>NUCLEOTIDE SEQUENCE [LARGE SCALE GENOMIC DNA]</scope>
    <source>
        <strain evidence="2 3">DSM 25667</strain>
    </source>
</reference>
<name>A0A853GTE6_9BURK</name>
<comment type="caution">
    <text evidence="2">The sequence shown here is derived from an EMBL/GenBank/DDBJ whole genome shotgun (WGS) entry which is preliminary data.</text>
</comment>
<evidence type="ECO:0000259" key="1">
    <source>
        <dbReference type="Pfam" id="PF19802"/>
    </source>
</evidence>
<dbReference type="Pfam" id="PF19802">
    <property type="entry name" value="DUF6285"/>
    <property type="match status" value="1"/>
</dbReference>
<dbReference type="EMBL" id="JACCEV010000002">
    <property type="protein sequence ID" value="NYT85437.1"/>
    <property type="molecule type" value="Genomic_DNA"/>
</dbReference>
<feature type="domain" description="DUF6285" evidence="1">
    <location>
        <begin position="24"/>
        <end position="118"/>
    </location>
</feature>
<protein>
    <recommendedName>
        <fullName evidence="1">DUF6285 domain-containing protein</fullName>
    </recommendedName>
</protein>
<organism evidence="2 3">
    <name type="scientific">Pollutimonas harenae</name>
    <dbReference type="NCBI Taxonomy" id="657015"/>
    <lineage>
        <taxon>Bacteria</taxon>
        <taxon>Pseudomonadati</taxon>
        <taxon>Pseudomonadota</taxon>
        <taxon>Betaproteobacteria</taxon>
        <taxon>Burkholderiales</taxon>
        <taxon>Alcaligenaceae</taxon>
        <taxon>Pollutimonas</taxon>
    </lineage>
</organism>
<dbReference type="InterPro" id="IPR046252">
    <property type="entry name" value="DUF6285"/>
</dbReference>
<evidence type="ECO:0000313" key="3">
    <source>
        <dbReference type="Proteomes" id="UP000554144"/>
    </source>
</evidence>
<proteinExistence type="predicted"/>
<sequence length="120" mass="13220">MSNRPHGNELLTVARRVLLDDLLPLLPTDKTYDVLMIANAMAISARELQRQGERDEHGDHAISRFYEQIGVSPAAESTEQALAAQIRSRAIAANHQGQLHALLLSLTRAKLALSNPKYLA</sequence>